<keyword evidence="1" id="KW-0812">Transmembrane</keyword>
<dbReference type="FunFam" id="2.60.40.10:FF:000437">
    <property type="entry name" value="Beat-IIIc, isoform A"/>
    <property type="match status" value="1"/>
</dbReference>
<evidence type="ECO:0000313" key="4">
    <source>
        <dbReference type="RefSeq" id="XP_037898165.1"/>
    </source>
</evidence>
<proteinExistence type="predicted"/>
<evidence type="ECO:0000259" key="2">
    <source>
        <dbReference type="PROSITE" id="PS50835"/>
    </source>
</evidence>
<reference evidence="4" key="1">
    <citation type="submission" date="2025-08" db="UniProtKB">
        <authorList>
            <consortium name="RefSeq"/>
        </authorList>
    </citation>
    <scope>IDENTIFICATION</scope>
    <source>
        <tissue evidence="4">Whole body pupa</tissue>
    </source>
</reference>
<name>A0A9C5ZL87_9MUSC</name>
<dbReference type="AlphaFoldDB" id="A0A9C5ZL87"/>
<protein>
    <submittedName>
        <fullName evidence="4">Uncharacterized protein LOC119642923 isoform X1</fullName>
    </submittedName>
</protein>
<accession>A0A9C5ZL87</accession>
<keyword evidence="1" id="KW-1133">Transmembrane helix</keyword>
<keyword evidence="1" id="KW-0472">Membrane</keyword>
<dbReference type="InterPro" id="IPR036179">
    <property type="entry name" value="Ig-like_dom_sf"/>
</dbReference>
<dbReference type="PROSITE" id="PS50835">
    <property type="entry name" value="IG_LIKE"/>
    <property type="match status" value="1"/>
</dbReference>
<dbReference type="SUPFAM" id="SSF48726">
    <property type="entry name" value="Immunoglobulin"/>
    <property type="match status" value="1"/>
</dbReference>
<dbReference type="InterPro" id="IPR013783">
    <property type="entry name" value="Ig-like_fold"/>
</dbReference>
<sequence>MKIYWNLLYKRRISFRFHSLAVMLHRMFFVYGLQQILIFFVIFITIPESYSLRDVRVKIPHTIRRGQKAILKCLYDIEDDTLYAVKWYKGRREFYRYTPSEEPPMQVFQFPGVRVDRSTSNETHLVLDSSTMATAGKYSCEVSADAPSFHTLIAAGELQVVELPHHQPLITGIRSRYHNGDILRGNCTSRHSKPAANLTWTVNNEEVQPSHVRHFKVLRDSKSEMQTSVIALHFVVNEHHFQKGKMKIRCIAQIGDVYYTTTEKIVLCAAYHHHHHNYHYQRYENDENEFNNVITSNKDYAADVNQYALQDRTLVGQSTGSSNNYISQVQDFFSHLLTNNQAELTAWSTAGNIDEAKSCRTLLYLWVFYFLVTFFRLT</sequence>
<keyword evidence="3" id="KW-1185">Reference proteome</keyword>
<dbReference type="Proteomes" id="UP000092443">
    <property type="component" value="Unplaced"/>
</dbReference>
<dbReference type="Gene3D" id="2.60.40.10">
    <property type="entry name" value="Immunoglobulins"/>
    <property type="match status" value="2"/>
</dbReference>
<dbReference type="PANTHER" id="PTHR21261:SF8">
    <property type="entry name" value="BEATEN PATH IA, ISOFORM B-RELATED"/>
    <property type="match status" value="1"/>
</dbReference>
<dbReference type="GeneID" id="119642923"/>
<organism evidence="3 4">
    <name type="scientific">Glossina fuscipes</name>
    <dbReference type="NCBI Taxonomy" id="7396"/>
    <lineage>
        <taxon>Eukaryota</taxon>
        <taxon>Metazoa</taxon>
        <taxon>Ecdysozoa</taxon>
        <taxon>Arthropoda</taxon>
        <taxon>Hexapoda</taxon>
        <taxon>Insecta</taxon>
        <taxon>Pterygota</taxon>
        <taxon>Neoptera</taxon>
        <taxon>Endopterygota</taxon>
        <taxon>Diptera</taxon>
        <taxon>Brachycera</taxon>
        <taxon>Muscomorpha</taxon>
        <taxon>Hippoboscoidea</taxon>
        <taxon>Glossinidae</taxon>
        <taxon>Glossina</taxon>
    </lineage>
</organism>
<dbReference type="RefSeq" id="XP_037898165.1">
    <property type="nucleotide sequence ID" value="XM_038042237.1"/>
</dbReference>
<evidence type="ECO:0000313" key="3">
    <source>
        <dbReference type="Proteomes" id="UP000092443"/>
    </source>
</evidence>
<dbReference type="PANTHER" id="PTHR21261">
    <property type="entry name" value="BEAT PROTEIN"/>
    <property type="match status" value="1"/>
</dbReference>
<dbReference type="InterPro" id="IPR007110">
    <property type="entry name" value="Ig-like_dom"/>
</dbReference>
<feature type="transmembrane region" description="Helical" evidence="1">
    <location>
        <begin position="20"/>
        <end position="46"/>
    </location>
</feature>
<dbReference type="GO" id="GO:0008045">
    <property type="term" value="P:motor neuron axon guidance"/>
    <property type="evidence" value="ECO:0007669"/>
    <property type="project" value="TreeGrafter"/>
</dbReference>
<feature type="domain" description="Ig-like" evidence="2">
    <location>
        <begin position="47"/>
        <end position="150"/>
    </location>
</feature>
<dbReference type="KEGG" id="gfs:119642923"/>
<gene>
    <name evidence="4" type="primary">LOC119642923</name>
</gene>
<evidence type="ECO:0000256" key="1">
    <source>
        <dbReference type="SAM" id="Phobius"/>
    </source>
</evidence>